<evidence type="ECO:0000256" key="6">
    <source>
        <dbReference type="ARBA" id="ARBA00076536"/>
    </source>
</evidence>
<evidence type="ECO:0000256" key="3">
    <source>
        <dbReference type="ARBA" id="ARBA00022658"/>
    </source>
</evidence>
<dbReference type="GO" id="GO:0005634">
    <property type="term" value="C:nucleus"/>
    <property type="evidence" value="ECO:0007669"/>
    <property type="project" value="TreeGrafter"/>
</dbReference>
<gene>
    <name evidence="7" type="primary">RANGRF</name>
</gene>
<dbReference type="GO" id="GO:0005085">
    <property type="term" value="F:guanyl-nucleotide exchange factor activity"/>
    <property type="evidence" value="ECO:0007669"/>
    <property type="project" value="UniProtKB-KW"/>
</dbReference>
<keyword evidence="4" id="KW-0653">Protein transport</keyword>
<reference evidence="7" key="3">
    <citation type="submission" date="2025-09" db="UniProtKB">
        <authorList>
            <consortium name="Ensembl"/>
        </authorList>
    </citation>
    <scope>IDENTIFICATION</scope>
</reference>
<protein>
    <recommendedName>
        <fullName evidence="5">Ran guanine nucleotide release factor</fullName>
    </recommendedName>
    <alternativeName>
        <fullName evidence="6">Ran-binding protein MOG1</fullName>
    </alternativeName>
</protein>
<proteinExistence type="inferred from homology"/>
<keyword evidence="2" id="KW-0813">Transport</keyword>
<evidence type="ECO:0000313" key="8">
    <source>
        <dbReference type="Proteomes" id="UP000694580"/>
    </source>
</evidence>
<dbReference type="Pfam" id="PF04603">
    <property type="entry name" value="Mog1"/>
    <property type="match status" value="1"/>
</dbReference>
<evidence type="ECO:0000256" key="5">
    <source>
        <dbReference type="ARBA" id="ARBA00069074"/>
    </source>
</evidence>
<keyword evidence="8" id="KW-1185">Reference proteome</keyword>
<name>A0AAY4EFQ0_9TELE</name>
<dbReference type="RefSeq" id="XP_028840171.1">
    <property type="nucleotide sequence ID" value="XM_028984338.1"/>
</dbReference>
<dbReference type="GO" id="GO:0060047">
    <property type="term" value="P:heart contraction"/>
    <property type="evidence" value="ECO:0007669"/>
    <property type="project" value="TreeGrafter"/>
</dbReference>
<comment type="similarity">
    <text evidence="1">Belongs to the MOG1 family.</text>
</comment>
<dbReference type="GO" id="GO:0017080">
    <property type="term" value="F:sodium channel regulator activity"/>
    <property type="evidence" value="ECO:0007669"/>
    <property type="project" value="TreeGrafter"/>
</dbReference>
<reference evidence="7" key="2">
    <citation type="submission" date="2025-08" db="UniProtKB">
        <authorList>
            <consortium name="Ensembl"/>
        </authorList>
    </citation>
    <scope>IDENTIFICATION</scope>
</reference>
<dbReference type="PANTHER" id="PTHR15837:SF0">
    <property type="entry name" value="RAN GUANINE NUCLEOTIDE RELEASE FACTOR"/>
    <property type="match status" value="1"/>
</dbReference>
<evidence type="ECO:0000256" key="2">
    <source>
        <dbReference type="ARBA" id="ARBA00022448"/>
    </source>
</evidence>
<evidence type="ECO:0000256" key="1">
    <source>
        <dbReference type="ARBA" id="ARBA00010307"/>
    </source>
</evidence>
<dbReference type="InterPro" id="IPR007681">
    <property type="entry name" value="Mog1"/>
</dbReference>
<dbReference type="InterPro" id="IPR016123">
    <property type="entry name" value="Mog1/PsbP_a/b/a-sand"/>
</dbReference>
<dbReference type="PANTHER" id="PTHR15837">
    <property type="entry name" value="RAN GUANINE NUCLEOTIDE RELEASE FACTOR"/>
    <property type="match status" value="1"/>
</dbReference>
<accession>A0AAY4EFQ0</accession>
<dbReference type="GeneTree" id="ENSGT00390000013834"/>
<dbReference type="GeneID" id="114792856"/>
<dbReference type="GO" id="GO:0006606">
    <property type="term" value="P:protein import into nucleus"/>
    <property type="evidence" value="ECO:0007669"/>
    <property type="project" value="TreeGrafter"/>
</dbReference>
<keyword evidence="3" id="KW-0344">Guanine-nucleotide releasing factor</keyword>
<dbReference type="GO" id="GO:0031267">
    <property type="term" value="F:small GTPase binding"/>
    <property type="evidence" value="ECO:0007669"/>
    <property type="project" value="TreeGrafter"/>
</dbReference>
<dbReference type="Proteomes" id="UP000694580">
    <property type="component" value="Chromosome 6"/>
</dbReference>
<evidence type="ECO:0000313" key="7">
    <source>
        <dbReference type="Ensembl" id="ENSDCDP00010056465.1"/>
    </source>
</evidence>
<dbReference type="GO" id="GO:0044325">
    <property type="term" value="F:transmembrane transporter binding"/>
    <property type="evidence" value="ECO:0007669"/>
    <property type="project" value="TreeGrafter"/>
</dbReference>
<dbReference type="AlphaFoldDB" id="A0AAY4EFQ0"/>
<dbReference type="SUPFAM" id="SSF55724">
    <property type="entry name" value="Mog1p/PsbP-like"/>
    <property type="match status" value="1"/>
</dbReference>
<dbReference type="FunFam" id="3.40.1000.10:FF:000004">
    <property type="entry name" value="Probable ran guanine nucleotide release factor"/>
    <property type="match status" value="1"/>
</dbReference>
<sequence>MLQPLFGGALSACVPHGAQDVSELRQVPDNQEVFAHRHTDQSIVVELLEHQGHVEDEGAARYHFEDLAESNHALDPGSSEVSSVEPLPKTELSMQQCASAWLLTGTQRVSKFDEKDKNQVNIVMCLFRLPQFSTDVLVTFNDPVVISPLSSSAAGPAAMDSAPWTLENFQCLLRSVRLLDPGVFG</sequence>
<dbReference type="Ensembl" id="ENSDCDT00010067110.1">
    <property type="protein sequence ID" value="ENSDCDP00010056465.1"/>
    <property type="gene ID" value="ENSDCDG00010032182.1"/>
</dbReference>
<dbReference type="GO" id="GO:0003254">
    <property type="term" value="P:regulation of membrane depolarization"/>
    <property type="evidence" value="ECO:0007669"/>
    <property type="project" value="TreeGrafter"/>
</dbReference>
<evidence type="ECO:0000256" key="4">
    <source>
        <dbReference type="ARBA" id="ARBA00022927"/>
    </source>
</evidence>
<reference evidence="7 8" key="1">
    <citation type="submission" date="2020-06" db="EMBL/GenBank/DDBJ databases">
        <authorList>
            <consortium name="Wellcome Sanger Institute Data Sharing"/>
        </authorList>
    </citation>
    <scope>NUCLEOTIDE SEQUENCE [LARGE SCALE GENOMIC DNA]</scope>
</reference>
<dbReference type="Gene3D" id="3.40.1000.10">
    <property type="entry name" value="Mog1/PsbP, alpha/beta/alpha sandwich"/>
    <property type="match status" value="1"/>
</dbReference>
<organism evidence="7 8">
    <name type="scientific">Denticeps clupeoides</name>
    <name type="common">denticle herring</name>
    <dbReference type="NCBI Taxonomy" id="299321"/>
    <lineage>
        <taxon>Eukaryota</taxon>
        <taxon>Metazoa</taxon>
        <taxon>Chordata</taxon>
        <taxon>Craniata</taxon>
        <taxon>Vertebrata</taxon>
        <taxon>Euteleostomi</taxon>
        <taxon>Actinopterygii</taxon>
        <taxon>Neopterygii</taxon>
        <taxon>Teleostei</taxon>
        <taxon>Clupei</taxon>
        <taxon>Clupeiformes</taxon>
        <taxon>Denticipitoidei</taxon>
        <taxon>Denticipitidae</taxon>
        <taxon>Denticeps</taxon>
    </lineage>
</organism>